<dbReference type="InterPro" id="IPR036736">
    <property type="entry name" value="ACP-like_sf"/>
</dbReference>
<dbReference type="SMART" id="SM00823">
    <property type="entry name" value="PKS_PP"/>
    <property type="match status" value="1"/>
</dbReference>
<proteinExistence type="predicted"/>
<dbReference type="SUPFAM" id="SSF47336">
    <property type="entry name" value="ACP-like"/>
    <property type="match status" value="1"/>
</dbReference>
<dbReference type="PROSITE" id="PS00012">
    <property type="entry name" value="PHOSPHOPANTETHEINE"/>
    <property type="match status" value="1"/>
</dbReference>
<evidence type="ECO:0000256" key="1">
    <source>
        <dbReference type="ARBA" id="ARBA00022450"/>
    </source>
</evidence>
<sequence length="171" mass="18471">MARVKLSGALVPIRTRKLHAILDYYCDPAPGMLTGKKPLIGLEMPTNLIARNLEPSPFISEASSSPQSQGTDFSALFSTTKSIDEIGDVVAKRLIERLASAISIPAEDMTDDKAVHHYGVDSLLAIEIRNWFAKKIRADVGVFDILGDLSIKAIATVATGRSSYRKEGASV</sequence>
<dbReference type="Pfam" id="PF23297">
    <property type="entry name" value="ACP_SdgA_C"/>
    <property type="match status" value="1"/>
</dbReference>
<dbReference type="Proteomes" id="UP000315522">
    <property type="component" value="Unassembled WGS sequence"/>
</dbReference>
<accession>A0A559MFF2</accession>
<evidence type="ECO:0000313" key="5">
    <source>
        <dbReference type="Proteomes" id="UP000315522"/>
    </source>
</evidence>
<dbReference type="EMBL" id="QGML01000486">
    <property type="protein sequence ID" value="TVY91694.1"/>
    <property type="molecule type" value="Genomic_DNA"/>
</dbReference>
<dbReference type="AlphaFoldDB" id="A0A559MFF2"/>
<dbReference type="Gene3D" id="1.10.1200.10">
    <property type="entry name" value="ACP-like"/>
    <property type="match status" value="1"/>
</dbReference>
<keyword evidence="5" id="KW-1185">Reference proteome</keyword>
<dbReference type="PROSITE" id="PS50075">
    <property type="entry name" value="CARRIER"/>
    <property type="match status" value="1"/>
</dbReference>
<dbReference type="InterPro" id="IPR020806">
    <property type="entry name" value="PKS_PP-bd"/>
</dbReference>
<feature type="domain" description="Carrier" evidence="3">
    <location>
        <begin position="85"/>
        <end position="162"/>
    </location>
</feature>
<name>A0A559MFF2_9HELO</name>
<organism evidence="4 5">
    <name type="scientific">Lachnellula willkommii</name>
    <dbReference type="NCBI Taxonomy" id="215461"/>
    <lineage>
        <taxon>Eukaryota</taxon>
        <taxon>Fungi</taxon>
        <taxon>Dikarya</taxon>
        <taxon>Ascomycota</taxon>
        <taxon>Pezizomycotina</taxon>
        <taxon>Leotiomycetes</taxon>
        <taxon>Helotiales</taxon>
        <taxon>Lachnaceae</taxon>
        <taxon>Lachnellula</taxon>
    </lineage>
</organism>
<keyword evidence="1" id="KW-0596">Phosphopantetheine</keyword>
<gene>
    <name evidence="4" type="primary">FUB1_2</name>
    <name evidence="4" type="ORF">LAWI1_G002970</name>
</gene>
<protein>
    <submittedName>
        <fullName evidence="4">Reducing polyketide synthase</fullName>
    </submittedName>
</protein>
<keyword evidence="2" id="KW-0597">Phosphoprotein</keyword>
<comment type="caution">
    <text evidence="4">The sequence shown here is derived from an EMBL/GenBank/DDBJ whole genome shotgun (WGS) entry which is preliminary data.</text>
</comment>
<dbReference type="InterPro" id="IPR009081">
    <property type="entry name" value="PP-bd_ACP"/>
</dbReference>
<evidence type="ECO:0000313" key="4">
    <source>
        <dbReference type="EMBL" id="TVY91694.1"/>
    </source>
</evidence>
<dbReference type="GO" id="GO:0031177">
    <property type="term" value="F:phosphopantetheine binding"/>
    <property type="evidence" value="ECO:0007669"/>
    <property type="project" value="InterPro"/>
</dbReference>
<reference evidence="4 5" key="1">
    <citation type="submission" date="2018-05" db="EMBL/GenBank/DDBJ databases">
        <title>Genome sequencing and assembly of the regulated plant pathogen Lachnellula willkommii and related sister species for the development of diagnostic species identification markers.</title>
        <authorList>
            <person name="Giroux E."/>
            <person name="Bilodeau G."/>
        </authorList>
    </citation>
    <scope>NUCLEOTIDE SEQUENCE [LARGE SCALE GENOMIC DNA]</scope>
    <source>
        <strain evidence="4 5">CBS 172.35</strain>
    </source>
</reference>
<evidence type="ECO:0000256" key="2">
    <source>
        <dbReference type="ARBA" id="ARBA00022553"/>
    </source>
</evidence>
<dbReference type="InterPro" id="IPR006162">
    <property type="entry name" value="Ppantetheine_attach_site"/>
</dbReference>
<evidence type="ECO:0000259" key="3">
    <source>
        <dbReference type="PROSITE" id="PS50075"/>
    </source>
</evidence>